<keyword evidence="2" id="KW-1185">Reference proteome</keyword>
<name>A0ABQ7TF14_PHRPL</name>
<evidence type="ECO:0000313" key="2">
    <source>
        <dbReference type="Proteomes" id="UP000826234"/>
    </source>
</evidence>
<evidence type="ECO:0000313" key="1">
    <source>
        <dbReference type="EMBL" id="KAH0628330.1"/>
    </source>
</evidence>
<dbReference type="EMBL" id="JAIPUX010000439">
    <property type="protein sequence ID" value="KAH0628330.1"/>
    <property type="molecule type" value="Genomic_DNA"/>
</dbReference>
<dbReference type="Proteomes" id="UP000826234">
    <property type="component" value="Unassembled WGS sequence"/>
</dbReference>
<accession>A0ABQ7TF14</accession>
<comment type="caution">
    <text evidence="1">The sequence shown here is derived from an EMBL/GenBank/DDBJ whole genome shotgun (WGS) entry which is preliminary data.</text>
</comment>
<organism evidence="1 2">
    <name type="scientific">Phrynosoma platyrhinos</name>
    <name type="common">Desert horned lizard</name>
    <dbReference type="NCBI Taxonomy" id="52577"/>
    <lineage>
        <taxon>Eukaryota</taxon>
        <taxon>Metazoa</taxon>
        <taxon>Chordata</taxon>
        <taxon>Craniata</taxon>
        <taxon>Vertebrata</taxon>
        <taxon>Euteleostomi</taxon>
        <taxon>Lepidosauria</taxon>
        <taxon>Squamata</taxon>
        <taxon>Bifurcata</taxon>
        <taxon>Unidentata</taxon>
        <taxon>Episquamata</taxon>
        <taxon>Toxicofera</taxon>
        <taxon>Iguania</taxon>
        <taxon>Phrynosomatidae</taxon>
        <taxon>Phrynosomatinae</taxon>
        <taxon>Phrynosoma</taxon>
    </lineage>
</organism>
<sequence length="146" mass="16170">MGHYYMPVEPDFYLQHYVCEAPKGPQSTPTGSVILHSAPSSRLRPSAAHSYYLECQGPPVPLCHDTLVDRPLSTLFCSPRSASLDSKTSSTRICAWSPSNALIHESASPMDNVQTFSKQIIWMANTLDLDVVHHDAEPLYSINARI</sequence>
<reference evidence="1 2" key="1">
    <citation type="journal article" date="2022" name="Gigascience">
        <title>A chromosome-level genome assembly and annotation of the desert horned lizard, Phrynosoma platyrhinos, provides insight into chromosomal rearrangements among reptiles.</title>
        <authorList>
            <person name="Koochekian N."/>
            <person name="Ascanio A."/>
            <person name="Farleigh K."/>
            <person name="Card D.C."/>
            <person name="Schield D.R."/>
            <person name="Castoe T.A."/>
            <person name="Jezkova T."/>
        </authorList>
    </citation>
    <scope>NUCLEOTIDE SEQUENCE [LARGE SCALE GENOMIC DNA]</scope>
    <source>
        <strain evidence="1">NK-2021</strain>
    </source>
</reference>
<gene>
    <name evidence="1" type="ORF">JD844_009330</name>
</gene>
<protein>
    <submittedName>
        <fullName evidence="1">Uncharacterized protein</fullName>
    </submittedName>
</protein>
<proteinExistence type="predicted"/>